<comment type="caution">
    <text evidence="2">The sequence shown here is derived from an EMBL/GenBank/DDBJ whole genome shotgun (WGS) entry which is preliminary data.</text>
</comment>
<keyword evidence="1" id="KW-1133">Transmembrane helix</keyword>
<organism evidence="2">
    <name type="scientific">marine sediment metagenome</name>
    <dbReference type="NCBI Taxonomy" id="412755"/>
    <lineage>
        <taxon>unclassified sequences</taxon>
        <taxon>metagenomes</taxon>
        <taxon>ecological metagenomes</taxon>
    </lineage>
</organism>
<reference evidence="2" key="1">
    <citation type="journal article" date="2015" name="Nature">
        <title>Complex archaea that bridge the gap between prokaryotes and eukaryotes.</title>
        <authorList>
            <person name="Spang A."/>
            <person name="Saw J.H."/>
            <person name="Jorgensen S.L."/>
            <person name="Zaremba-Niedzwiedzka K."/>
            <person name="Martijn J."/>
            <person name="Lind A.E."/>
            <person name="van Eijk R."/>
            <person name="Schleper C."/>
            <person name="Guy L."/>
            <person name="Ettema T.J."/>
        </authorList>
    </citation>
    <scope>NUCLEOTIDE SEQUENCE</scope>
</reference>
<accession>A0A0F9DT33</accession>
<gene>
    <name evidence="2" type="ORF">LCGC14_2159390</name>
</gene>
<dbReference type="EMBL" id="LAZR01027673">
    <property type="protein sequence ID" value="KKL64993.1"/>
    <property type="molecule type" value="Genomic_DNA"/>
</dbReference>
<keyword evidence="1" id="KW-0472">Membrane</keyword>
<sequence length="49" mass="6099">MRHFNLVRRRFWSWPRIVSRPGKYVSFLAVYFGPFFLATWKHHTPYGER</sequence>
<feature type="transmembrane region" description="Helical" evidence="1">
    <location>
        <begin position="21"/>
        <end position="40"/>
    </location>
</feature>
<evidence type="ECO:0000313" key="2">
    <source>
        <dbReference type="EMBL" id="KKL64993.1"/>
    </source>
</evidence>
<keyword evidence="1" id="KW-0812">Transmembrane</keyword>
<dbReference type="AlphaFoldDB" id="A0A0F9DT33"/>
<name>A0A0F9DT33_9ZZZZ</name>
<proteinExistence type="predicted"/>
<protein>
    <submittedName>
        <fullName evidence="2">Uncharacterized protein</fullName>
    </submittedName>
</protein>
<evidence type="ECO:0000256" key="1">
    <source>
        <dbReference type="SAM" id="Phobius"/>
    </source>
</evidence>